<reference evidence="4 5" key="1">
    <citation type="submission" date="2020-02" db="EMBL/GenBank/DDBJ databases">
        <title>Comparative genomics of sulfur disproportionating microorganisms.</title>
        <authorList>
            <person name="Ward L.M."/>
            <person name="Bertran E."/>
            <person name="Johnston D.T."/>
        </authorList>
    </citation>
    <scope>NUCLEOTIDE SEQUENCE [LARGE SCALE GENOMIC DNA]</scope>
    <source>
        <strain evidence="4 5">DSM 3696</strain>
    </source>
</reference>
<sequence>MQEKIAVVLDVADHGVRAAFERCLAEFADFEVLGAATSLVELVVREAASEDIGPELDDLRPFLDAAHGVEVFLVAPRLSTDTLMQAMRAGVREFFQADSPEDEIRMALWRFKERRDKRLAERQGQNGAAARQGRIINVFGAKGGVGTTTLAVNLAASFLSGKSGAMVSLMDMNLPFGEVQLFLDLHPRYHWGEIIGNIARLDATYLMSIVSRHASGLYLLPPPSRLEDLQMATPENISALLTCMRSLFDTVVIDLGMYLDEITLKVMDISDDIVLVCVQNLPCLANVRRFMENVRGVEGELVQKLKVVVNRHLPESDLSVEDMEKALGIKVFRRIQNDYKTTLAAINQGKTLAEIAPKAEVTRSIGDLARALVPPGEAKKGRGLFGLPFLSAGKRQG</sequence>
<evidence type="ECO:0000259" key="3">
    <source>
        <dbReference type="Pfam" id="PF13614"/>
    </source>
</evidence>
<feature type="domain" description="AAA" evidence="3">
    <location>
        <begin position="134"/>
        <end position="306"/>
    </location>
</feature>
<dbReference type="PANTHER" id="PTHR43384:SF6">
    <property type="entry name" value="SEPTUM SITE-DETERMINING PROTEIN MIND HOMOLOG, CHLOROPLASTIC"/>
    <property type="match status" value="1"/>
</dbReference>
<proteinExistence type="predicted"/>
<dbReference type="Proteomes" id="UP000469724">
    <property type="component" value="Unassembled WGS sequence"/>
</dbReference>
<dbReference type="GO" id="GO:0009898">
    <property type="term" value="C:cytoplasmic side of plasma membrane"/>
    <property type="evidence" value="ECO:0007669"/>
    <property type="project" value="TreeGrafter"/>
</dbReference>
<comment type="caution">
    <text evidence="4">The sequence shown here is derived from an EMBL/GenBank/DDBJ whole genome shotgun (WGS) entry which is preliminary data.</text>
</comment>
<dbReference type="Gene3D" id="3.40.50.300">
    <property type="entry name" value="P-loop containing nucleotide triphosphate hydrolases"/>
    <property type="match status" value="1"/>
</dbReference>
<evidence type="ECO:0000313" key="4">
    <source>
        <dbReference type="EMBL" id="NDY56718.1"/>
    </source>
</evidence>
<keyword evidence="2" id="KW-0067">ATP-binding</keyword>
<name>A0A7K3NKI2_9BACT</name>
<evidence type="ECO:0000256" key="2">
    <source>
        <dbReference type="ARBA" id="ARBA00022840"/>
    </source>
</evidence>
<keyword evidence="1" id="KW-0547">Nucleotide-binding</keyword>
<organism evidence="4 5">
    <name type="scientific">Desulfolutivibrio sulfodismutans</name>
    <dbReference type="NCBI Taxonomy" id="63561"/>
    <lineage>
        <taxon>Bacteria</taxon>
        <taxon>Pseudomonadati</taxon>
        <taxon>Thermodesulfobacteriota</taxon>
        <taxon>Desulfovibrionia</taxon>
        <taxon>Desulfovibrionales</taxon>
        <taxon>Desulfovibrionaceae</taxon>
        <taxon>Desulfolutivibrio</taxon>
    </lineage>
</organism>
<dbReference type="EMBL" id="JAAGRQ010000026">
    <property type="protein sequence ID" value="NDY56718.1"/>
    <property type="molecule type" value="Genomic_DNA"/>
</dbReference>
<keyword evidence="5" id="KW-1185">Reference proteome</keyword>
<dbReference type="GO" id="GO:0005829">
    <property type="term" value="C:cytosol"/>
    <property type="evidence" value="ECO:0007669"/>
    <property type="project" value="TreeGrafter"/>
</dbReference>
<accession>A0A7K3NKI2</accession>
<dbReference type="InterPro" id="IPR027417">
    <property type="entry name" value="P-loop_NTPase"/>
</dbReference>
<dbReference type="AlphaFoldDB" id="A0A7K3NKI2"/>
<dbReference type="Pfam" id="PF13614">
    <property type="entry name" value="AAA_31"/>
    <property type="match status" value="1"/>
</dbReference>
<dbReference type="GO" id="GO:0051782">
    <property type="term" value="P:negative regulation of cell division"/>
    <property type="evidence" value="ECO:0007669"/>
    <property type="project" value="TreeGrafter"/>
</dbReference>
<dbReference type="Gene3D" id="3.40.50.2300">
    <property type="match status" value="1"/>
</dbReference>
<dbReference type="GO" id="GO:0005524">
    <property type="term" value="F:ATP binding"/>
    <property type="evidence" value="ECO:0007669"/>
    <property type="project" value="UniProtKB-KW"/>
</dbReference>
<dbReference type="PANTHER" id="PTHR43384">
    <property type="entry name" value="SEPTUM SITE-DETERMINING PROTEIN MIND HOMOLOG, CHLOROPLASTIC-RELATED"/>
    <property type="match status" value="1"/>
</dbReference>
<dbReference type="GO" id="GO:0016887">
    <property type="term" value="F:ATP hydrolysis activity"/>
    <property type="evidence" value="ECO:0007669"/>
    <property type="project" value="TreeGrafter"/>
</dbReference>
<gene>
    <name evidence="4" type="ORF">G3N56_08170</name>
</gene>
<dbReference type="InterPro" id="IPR025669">
    <property type="entry name" value="AAA_dom"/>
</dbReference>
<dbReference type="SUPFAM" id="SSF52540">
    <property type="entry name" value="P-loop containing nucleoside triphosphate hydrolases"/>
    <property type="match status" value="1"/>
</dbReference>
<evidence type="ECO:0000256" key="1">
    <source>
        <dbReference type="ARBA" id="ARBA00022741"/>
    </source>
</evidence>
<dbReference type="RefSeq" id="WP_163301768.1">
    <property type="nucleotide sequence ID" value="NZ_JAAGRQ010000026.1"/>
</dbReference>
<evidence type="ECO:0000313" key="5">
    <source>
        <dbReference type="Proteomes" id="UP000469724"/>
    </source>
</evidence>
<protein>
    <submittedName>
        <fullName evidence="4">AAA family ATPase</fullName>
    </submittedName>
</protein>
<dbReference type="InterPro" id="IPR050625">
    <property type="entry name" value="ParA/MinD_ATPase"/>
</dbReference>